<dbReference type="InterPro" id="IPR001424">
    <property type="entry name" value="SOD_Cu_Zn_dom"/>
</dbReference>
<feature type="signal peptide" evidence="7">
    <location>
        <begin position="1"/>
        <end position="21"/>
    </location>
</feature>
<feature type="chain" id="PRO_5004577519" description="superoxide dismutase" evidence="7">
    <location>
        <begin position="22"/>
        <end position="161"/>
    </location>
</feature>
<dbReference type="EC" id="1.15.1.1" evidence="1"/>
<evidence type="ECO:0000256" key="4">
    <source>
        <dbReference type="ARBA" id="ARBA00022862"/>
    </source>
</evidence>
<dbReference type="PANTHER" id="PTHR10003">
    <property type="entry name" value="SUPEROXIDE DISMUTASE CU-ZN -RELATED"/>
    <property type="match status" value="1"/>
</dbReference>
<dbReference type="InterPro" id="IPR018152">
    <property type="entry name" value="SOD_Cu/Zn_BS"/>
</dbReference>
<evidence type="ECO:0000256" key="2">
    <source>
        <dbReference type="ARBA" id="ARBA00022723"/>
    </source>
</evidence>
<dbReference type="GO" id="GO:0005507">
    <property type="term" value="F:copper ion binding"/>
    <property type="evidence" value="ECO:0007669"/>
    <property type="project" value="InterPro"/>
</dbReference>
<dbReference type="STRING" id="36166.T1GMG3"/>
<evidence type="ECO:0000256" key="3">
    <source>
        <dbReference type="ARBA" id="ARBA00022833"/>
    </source>
</evidence>
<keyword evidence="4" id="KW-0049">Antioxidant</keyword>
<reference evidence="9" key="2">
    <citation type="submission" date="2015-06" db="UniProtKB">
        <authorList>
            <consortium name="EnsemblMetazoa"/>
        </authorList>
    </citation>
    <scope>IDENTIFICATION</scope>
</reference>
<evidence type="ECO:0000256" key="1">
    <source>
        <dbReference type="ARBA" id="ARBA00012682"/>
    </source>
</evidence>
<comment type="catalytic activity">
    <reaction evidence="6">
        <text>2 superoxide + 2 H(+) = H2O2 + O2</text>
        <dbReference type="Rhea" id="RHEA:20696"/>
        <dbReference type="ChEBI" id="CHEBI:15378"/>
        <dbReference type="ChEBI" id="CHEBI:15379"/>
        <dbReference type="ChEBI" id="CHEBI:16240"/>
        <dbReference type="ChEBI" id="CHEBI:18421"/>
        <dbReference type="EC" id="1.15.1.1"/>
    </reaction>
</comment>
<evidence type="ECO:0000313" key="9">
    <source>
        <dbReference type="EnsemblMetazoa" id="MESCA004737-PA"/>
    </source>
</evidence>
<dbReference type="InterPro" id="IPR024134">
    <property type="entry name" value="SOD_Cu/Zn_/chaperone"/>
</dbReference>
<dbReference type="EnsemblMetazoa" id="MESCA004737-RA">
    <property type="protein sequence ID" value="MESCA004737-PA"/>
    <property type="gene ID" value="MESCA004737"/>
</dbReference>
<dbReference type="AlphaFoldDB" id="T1GMG3"/>
<dbReference type="HOGENOM" id="CLU_056632_4_1_1"/>
<keyword evidence="2" id="KW-0479">Metal-binding</keyword>
<keyword evidence="10" id="KW-1185">Reference proteome</keyword>
<dbReference type="PRINTS" id="PR00068">
    <property type="entry name" value="CUZNDISMTASE"/>
</dbReference>
<dbReference type="Proteomes" id="UP000015102">
    <property type="component" value="Unassembled WGS sequence"/>
</dbReference>
<accession>T1GMG3</accession>
<evidence type="ECO:0000256" key="7">
    <source>
        <dbReference type="SAM" id="SignalP"/>
    </source>
</evidence>
<evidence type="ECO:0000259" key="8">
    <source>
        <dbReference type="Pfam" id="PF00080"/>
    </source>
</evidence>
<evidence type="ECO:0000256" key="5">
    <source>
        <dbReference type="ARBA" id="ARBA00023002"/>
    </source>
</evidence>
<dbReference type="GO" id="GO:0004784">
    <property type="term" value="F:superoxide dismutase activity"/>
    <property type="evidence" value="ECO:0007669"/>
    <property type="project" value="UniProtKB-EC"/>
</dbReference>
<keyword evidence="5" id="KW-0560">Oxidoreductase</keyword>
<organism evidence="9 10">
    <name type="scientific">Megaselia scalaris</name>
    <name type="common">Humpbacked fly</name>
    <name type="synonym">Phora scalaris</name>
    <dbReference type="NCBI Taxonomy" id="36166"/>
    <lineage>
        <taxon>Eukaryota</taxon>
        <taxon>Metazoa</taxon>
        <taxon>Ecdysozoa</taxon>
        <taxon>Arthropoda</taxon>
        <taxon>Hexapoda</taxon>
        <taxon>Insecta</taxon>
        <taxon>Pterygota</taxon>
        <taxon>Neoptera</taxon>
        <taxon>Endopterygota</taxon>
        <taxon>Diptera</taxon>
        <taxon>Brachycera</taxon>
        <taxon>Muscomorpha</taxon>
        <taxon>Platypezoidea</taxon>
        <taxon>Phoridae</taxon>
        <taxon>Megaseliini</taxon>
        <taxon>Megaselia</taxon>
    </lineage>
</organism>
<protein>
    <recommendedName>
        <fullName evidence="1">superoxide dismutase</fullName>
        <ecNumber evidence="1">1.15.1.1</ecNumber>
    </recommendedName>
</protein>
<evidence type="ECO:0000313" key="10">
    <source>
        <dbReference type="Proteomes" id="UP000015102"/>
    </source>
</evidence>
<dbReference type="SUPFAM" id="SSF49329">
    <property type="entry name" value="Cu,Zn superoxide dismutase-like"/>
    <property type="match status" value="1"/>
</dbReference>
<dbReference type="PROSITE" id="PS00087">
    <property type="entry name" value="SOD_CU_ZN_1"/>
    <property type="match status" value="1"/>
</dbReference>
<dbReference type="CDD" id="cd00305">
    <property type="entry name" value="Cu-Zn_Superoxide_Dismutase"/>
    <property type="match status" value="1"/>
</dbReference>
<proteinExistence type="predicted"/>
<dbReference type="Gene3D" id="2.60.40.200">
    <property type="entry name" value="Superoxide dismutase, copper/zinc binding domain"/>
    <property type="match status" value="1"/>
</dbReference>
<keyword evidence="3" id="KW-0862">Zinc</keyword>
<sequence length="161" mass="17102">MLKIFVTLTVVAVGVFHLVQTHSVTQAISVLTSDYGVSGVIRFSQENCSAPLVMNISFSGMNPGWRGMHIHEKGDLSGGCETVLKHYNPLNNAHGAPWDAIRHIGDFGNVYVDQNGNVNKVICDHVAIHNGTDDLNRGNTELSSTTGNAGTMVGCGVIGIA</sequence>
<dbReference type="InterPro" id="IPR036423">
    <property type="entry name" value="SOD-like_Cu/Zn_dom_sf"/>
</dbReference>
<dbReference type="Pfam" id="PF00080">
    <property type="entry name" value="Sod_Cu"/>
    <property type="match status" value="1"/>
</dbReference>
<dbReference type="EMBL" id="CAQQ02099135">
    <property type="status" value="NOT_ANNOTATED_CDS"/>
    <property type="molecule type" value="Genomic_DNA"/>
</dbReference>
<reference evidence="10" key="1">
    <citation type="submission" date="2013-02" db="EMBL/GenBank/DDBJ databases">
        <authorList>
            <person name="Hughes D."/>
        </authorList>
    </citation>
    <scope>NUCLEOTIDE SEQUENCE</scope>
    <source>
        <strain>Durham</strain>
        <strain evidence="10">NC isolate 2 -- Noor lab</strain>
    </source>
</reference>
<evidence type="ECO:0000256" key="6">
    <source>
        <dbReference type="ARBA" id="ARBA00049204"/>
    </source>
</evidence>
<keyword evidence="7" id="KW-0732">Signal</keyword>
<feature type="domain" description="Superoxide dismutase copper/zinc binding" evidence="8">
    <location>
        <begin position="37"/>
        <end position="158"/>
    </location>
</feature>
<name>T1GMG3_MEGSC</name>